<keyword evidence="1" id="KW-0812">Transmembrane</keyword>
<sequence length="116" mass="12387">MNRSIEITLTIIGGLFYVFLVGMYMKAIDKAYAESNSMGGLLEGGTIGFGMMGIAIIIGVLGFVWFKGDKKAKTASMMLIIFAAVSLFITQGGTFVGAFFYFAAGILGMVRKPKSS</sequence>
<name>A0ABQ2P1T4_9BACI</name>
<gene>
    <name evidence="2" type="ORF">GCM10011346_45530</name>
</gene>
<keyword evidence="1" id="KW-0472">Membrane</keyword>
<protein>
    <recommendedName>
        <fullName evidence="4">DUF4064 domain-containing protein</fullName>
    </recommendedName>
</protein>
<dbReference type="EMBL" id="BMLW01000017">
    <property type="protein sequence ID" value="GGP15893.1"/>
    <property type="molecule type" value="Genomic_DNA"/>
</dbReference>
<dbReference type="RefSeq" id="WP_188737484.1">
    <property type="nucleotide sequence ID" value="NZ_BMLW01000017.1"/>
</dbReference>
<feature type="transmembrane region" description="Helical" evidence="1">
    <location>
        <begin position="45"/>
        <end position="66"/>
    </location>
</feature>
<evidence type="ECO:0008006" key="4">
    <source>
        <dbReference type="Google" id="ProtNLM"/>
    </source>
</evidence>
<organism evidence="2 3">
    <name type="scientific">Oceanobacillus neutriphilus</name>
    <dbReference type="NCBI Taxonomy" id="531815"/>
    <lineage>
        <taxon>Bacteria</taxon>
        <taxon>Bacillati</taxon>
        <taxon>Bacillota</taxon>
        <taxon>Bacilli</taxon>
        <taxon>Bacillales</taxon>
        <taxon>Bacillaceae</taxon>
        <taxon>Oceanobacillus</taxon>
    </lineage>
</organism>
<keyword evidence="1" id="KW-1133">Transmembrane helix</keyword>
<evidence type="ECO:0000256" key="1">
    <source>
        <dbReference type="SAM" id="Phobius"/>
    </source>
</evidence>
<accession>A0ABQ2P1T4</accession>
<comment type="caution">
    <text evidence="2">The sequence shown here is derived from an EMBL/GenBank/DDBJ whole genome shotgun (WGS) entry which is preliminary data.</text>
</comment>
<reference evidence="3" key="1">
    <citation type="journal article" date="2019" name="Int. J. Syst. Evol. Microbiol.">
        <title>The Global Catalogue of Microorganisms (GCM) 10K type strain sequencing project: providing services to taxonomists for standard genome sequencing and annotation.</title>
        <authorList>
            <consortium name="The Broad Institute Genomics Platform"/>
            <consortium name="The Broad Institute Genome Sequencing Center for Infectious Disease"/>
            <person name="Wu L."/>
            <person name="Ma J."/>
        </authorList>
    </citation>
    <scope>NUCLEOTIDE SEQUENCE [LARGE SCALE GENOMIC DNA]</scope>
    <source>
        <strain evidence="3">CGMCC 1.7693</strain>
    </source>
</reference>
<evidence type="ECO:0000313" key="3">
    <source>
        <dbReference type="Proteomes" id="UP000641206"/>
    </source>
</evidence>
<dbReference type="Proteomes" id="UP000641206">
    <property type="component" value="Unassembled WGS sequence"/>
</dbReference>
<keyword evidence="3" id="KW-1185">Reference proteome</keyword>
<feature type="transmembrane region" description="Helical" evidence="1">
    <location>
        <begin position="78"/>
        <end position="104"/>
    </location>
</feature>
<feature type="transmembrane region" description="Helical" evidence="1">
    <location>
        <begin position="7"/>
        <end position="25"/>
    </location>
</feature>
<evidence type="ECO:0000313" key="2">
    <source>
        <dbReference type="EMBL" id="GGP15893.1"/>
    </source>
</evidence>
<proteinExistence type="predicted"/>